<dbReference type="InterPro" id="IPR004089">
    <property type="entry name" value="MCPsignal_dom"/>
</dbReference>
<dbReference type="PANTHER" id="PTHR32089">
    <property type="entry name" value="METHYL-ACCEPTING CHEMOTAXIS PROTEIN MCPB"/>
    <property type="match status" value="1"/>
</dbReference>
<evidence type="ECO:0000256" key="2">
    <source>
        <dbReference type="ARBA" id="ARBA00022692"/>
    </source>
</evidence>
<evidence type="ECO:0000256" key="7">
    <source>
        <dbReference type="SAM" id="Phobius"/>
    </source>
</evidence>
<dbReference type="Pfam" id="PF00015">
    <property type="entry name" value="MCPsignal"/>
    <property type="match status" value="1"/>
</dbReference>
<evidence type="ECO:0000256" key="5">
    <source>
        <dbReference type="ARBA" id="ARBA00023224"/>
    </source>
</evidence>
<dbReference type="PROSITE" id="PS50111">
    <property type="entry name" value="CHEMOTAXIS_TRANSDUC_2"/>
    <property type="match status" value="1"/>
</dbReference>
<comment type="subcellular location">
    <subcellularLocation>
        <location evidence="1">Membrane</location>
        <topology evidence="1">Multi-pass membrane protein</topology>
    </subcellularLocation>
</comment>
<evidence type="ECO:0000256" key="1">
    <source>
        <dbReference type="ARBA" id="ARBA00004141"/>
    </source>
</evidence>
<evidence type="ECO:0000259" key="8">
    <source>
        <dbReference type="PROSITE" id="PS50111"/>
    </source>
</evidence>
<comment type="caution">
    <text evidence="9">The sequence shown here is derived from an EMBL/GenBank/DDBJ whole genome shotgun (WGS) entry which is preliminary data.</text>
</comment>
<proteinExistence type="predicted"/>
<feature type="transmembrane region" description="Helical" evidence="7">
    <location>
        <begin position="12"/>
        <end position="32"/>
    </location>
</feature>
<evidence type="ECO:0000256" key="3">
    <source>
        <dbReference type="ARBA" id="ARBA00022989"/>
    </source>
</evidence>
<dbReference type="PANTHER" id="PTHR32089:SF119">
    <property type="entry name" value="METHYL-ACCEPTING CHEMOTAXIS PROTEIN CTPL"/>
    <property type="match status" value="1"/>
</dbReference>
<dbReference type="Proteomes" id="UP001284537">
    <property type="component" value="Unassembled WGS sequence"/>
</dbReference>
<evidence type="ECO:0000256" key="6">
    <source>
        <dbReference type="PROSITE-ProRule" id="PRU00284"/>
    </source>
</evidence>
<dbReference type="SUPFAM" id="SSF58104">
    <property type="entry name" value="Methyl-accepting chemotaxis protein (MCP) signaling domain"/>
    <property type="match status" value="1"/>
</dbReference>
<keyword evidence="10" id="KW-1185">Reference proteome</keyword>
<gene>
    <name evidence="9" type="ORF">QLH52_22140</name>
</gene>
<keyword evidence="4 7" id="KW-0472">Membrane</keyword>
<organism evidence="9 10">
    <name type="scientific">Methylomonas defluvii</name>
    <dbReference type="NCBI Taxonomy" id="3045149"/>
    <lineage>
        <taxon>Bacteria</taxon>
        <taxon>Pseudomonadati</taxon>
        <taxon>Pseudomonadota</taxon>
        <taxon>Gammaproteobacteria</taxon>
        <taxon>Methylococcales</taxon>
        <taxon>Methylococcaceae</taxon>
        <taxon>Methylomonas</taxon>
    </lineage>
</organism>
<dbReference type="RefSeq" id="WP_319962975.1">
    <property type="nucleotide sequence ID" value="NZ_JAXARY010000029.1"/>
</dbReference>
<evidence type="ECO:0000313" key="9">
    <source>
        <dbReference type="EMBL" id="MDX8130008.1"/>
    </source>
</evidence>
<feature type="domain" description="Methyl-accepting transducer" evidence="8">
    <location>
        <begin position="124"/>
        <end position="360"/>
    </location>
</feature>
<dbReference type="CDD" id="cd11386">
    <property type="entry name" value="MCP_signal"/>
    <property type="match status" value="1"/>
</dbReference>
<evidence type="ECO:0000256" key="4">
    <source>
        <dbReference type="ARBA" id="ARBA00023136"/>
    </source>
</evidence>
<dbReference type="SMART" id="SM00283">
    <property type="entry name" value="MA"/>
    <property type="match status" value="1"/>
</dbReference>
<keyword evidence="5 6" id="KW-0807">Transducer</keyword>
<reference evidence="9 10" key="1">
    <citation type="submission" date="2023-11" db="EMBL/GenBank/DDBJ databases">
        <authorList>
            <person name="Ouyang M.-Y."/>
        </authorList>
    </citation>
    <scope>NUCLEOTIDE SEQUENCE [LARGE SCALE GENOMIC DNA]</scope>
    <source>
        <strain evidence="9 10">OY6</strain>
    </source>
</reference>
<accession>A0ABU4UKS5</accession>
<dbReference type="Gene3D" id="1.10.287.950">
    <property type="entry name" value="Methyl-accepting chemotaxis protein"/>
    <property type="match status" value="1"/>
</dbReference>
<sequence>MDNTLNKQRSSTLFFPIASIFVAIALQGWLLNTENQTLYAIPKLDVFLFGELVLVAGTHYLTRRYFVKRLSSGEDYFRAIFDSERINLSFRVPINKNDVLMHFWSTLNEIMQHSEATISEMRRTVSRLIPMAEELTDTYSSNTQKAALQAQISRSVIDAINEVHESNQLVNQRADEIARSARTGLECLNLNQRLIHEMVSSIDHLSNQLHCVSQQIEALHQSSERIGQVVKIIKDIADQTNLLALNAAIEAARAGEQGRGFAVVADEVRTLAARTSASTTEIQKTIELIQKSTTSVVNTMSASQSAMQESITKSKLAETQLEEMHQSTEHINEAANNIRLSIAEQTVSVERTRHASDGLTELNAEALEDSKIHTLSGNDLIKLNGALKQNLEKFIVSDSSWSTQKRSTARLVQEDNTMSNSTESTGDVELW</sequence>
<protein>
    <submittedName>
        <fullName evidence="9">Methyl-accepting chemotaxis protein</fullName>
    </submittedName>
</protein>
<name>A0ABU4UKS5_9GAMM</name>
<keyword evidence="2 7" id="KW-0812">Transmembrane</keyword>
<keyword evidence="3 7" id="KW-1133">Transmembrane helix</keyword>
<dbReference type="EMBL" id="JAXARY010000029">
    <property type="protein sequence ID" value="MDX8130008.1"/>
    <property type="molecule type" value="Genomic_DNA"/>
</dbReference>
<evidence type="ECO:0000313" key="10">
    <source>
        <dbReference type="Proteomes" id="UP001284537"/>
    </source>
</evidence>